<proteinExistence type="predicted"/>
<dbReference type="InParanoid" id="A0A1M6C8Q5"/>
<keyword evidence="1" id="KW-0472">Membrane</keyword>
<evidence type="ECO:0000256" key="1">
    <source>
        <dbReference type="SAM" id="Phobius"/>
    </source>
</evidence>
<feature type="transmembrane region" description="Helical" evidence="1">
    <location>
        <begin position="67"/>
        <end position="86"/>
    </location>
</feature>
<protein>
    <submittedName>
        <fullName evidence="2">Uncharacterized protein</fullName>
    </submittedName>
</protein>
<evidence type="ECO:0000313" key="3">
    <source>
        <dbReference type="Proteomes" id="UP000184510"/>
    </source>
</evidence>
<gene>
    <name evidence="2" type="ORF">SAMN02745181_0419</name>
</gene>
<dbReference type="AlphaFoldDB" id="A0A1M6C8Q5"/>
<sequence>MSLIALVLFWIIVALAFVSILPLKLDKAMRSWPLFIPAVAIILFLVREVILNRLYPVESVPIRIDLPLVAAAVIVTFIAALIRCMLIRARTHHRS</sequence>
<dbReference type="Proteomes" id="UP000184510">
    <property type="component" value="Unassembled WGS sequence"/>
</dbReference>
<dbReference type="RefSeq" id="WP_143157844.1">
    <property type="nucleotide sequence ID" value="NZ_FQYR01000002.1"/>
</dbReference>
<name>A0A1M6C8Q5_9BACT</name>
<accession>A0A1M6C8Q5</accession>
<keyword evidence="1" id="KW-0812">Transmembrane</keyword>
<keyword evidence="1" id="KW-1133">Transmembrane helix</keyword>
<feature type="transmembrane region" description="Helical" evidence="1">
    <location>
        <begin position="35"/>
        <end position="55"/>
    </location>
</feature>
<organism evidence="2 3">
    <name type="scientific">Rubritalea squalenifaciens DSM 18772</name>
    <dbReference type="NCBI Taxonomy" id="1123071"/>
    <lineage>
        <taxon>Bacteria</taxon>
        <taxon>Pseudomonadati</taxon>
        <taxon>Verrucomicrobiota</taxon>
        <taxon>Verrucomicrobiia</taxon>
        <taxon>Verrucomicrobiales</taxon>
        <taxon>Rubritaleaceae</taxon>
        <taxon>Rubritalea</taxon>
    </lineage>
</organism>
<reference evidence="2 3" key="1">
    <citation type="submission" date="2016-11" db="EMBL/GenBank/DDBJ databases">
        <authorList>
            <person name="Jaros S."/>
            <person name="Januszkiewicz K."/>
            <person name="Wedrychowicz H."/>
        </authorList>
    </citation>
    <scope>NUCLEOTIDE SEQUENCE [LARGE SCALE GENOMIC DNA]</scope>
    <source>
        <strain evidence="2 3">DSM 18772</strain>
    </source>
</reference>
<feature type="transmembrane region" description="Helical" evidence="1">
    <location>
        <begin position="6"/>
        <end position="23"/>
    </location>
</feature>
<keyword evidence="3" id="KW-1185">Reference proteome</keyword>
<dbReference type="EMBL" id="FQYR01000002">
    <property type="protein sequence ID" value="SHI57395.1"/>
    <property type="molecule type" value="Genomic_DNA"/>
</dbReference>
<evidence type="ECO:0000313" key="2">
    <source>
        <dbReference type="EMBL" id="SHI57395.1"/>
    </source>
</evidence>